<feature type="transmembrane region" description="Helical" evidence="6">
    <location>
        <begin position="408"/>
        <end position="426"/>
    </location>
</feature>
<evidence type="ECO:0000256" key="4">
    <source>
        <dbReference type="ARBA" id="ARBA00022989"/>
    </source>
</evidence>
<feature type="transmembrane region" description="Helical" evidence="6">
    <location>
        <begin position="287"/>
        <end position="309"/>
    </location>
</feature>
<feature type="transmembrane region" description="Helical" evidence="6">
    <location>
        <begin position="9"/>
        <end position="30"/>
    </location>
</feature>
<evidence type="ECO:0000256" key="5">
    <source>
        <dbReference type="ARBA" id="ARBA00023136"/>
    </source>
</evidence>
<evidence type="ECO:0000256" key="6">
    <source>
        <dbReference type="SAM" id="Phobius"/>
    </source>
</evidence>
<feature type="transmembrane region" description="Helical" evidence="6">
    <location>
        <begin position="321"/>
        <end position="340"/>
    </location>
</feature>
<feature type="transmembrane region" description="Helical" evidence="6">
    <location>
        <begin position="42"/>
        <end position="58"/>
    </location>
</feature>
<sequence>MSKSGIKSGAIYVIGNLFLQALGFISLPLFTRLLSITDYGKFNLLTTWTAIFVAFIGIQSHETLSMGKKKYKGEEYYRFAFNALVISFVSFIIIFLGGGIFGHSLARIIKLSLPMFYLMLFQSFFGYYGHIFNFSSKFLLQEDRSFIQLVISLIINISNIILSILFILNFEDRLFARIIGNFFPSAILSICFLLYFFYKYYSKLEKKYIYFIISTGLPMVFHSFGGLLLNQLDTIMIGRMLNVQSVSIYSFAYTIGAVLNTVYVNLNSVWLPWYLKKNRNISKQIQLYLILGVVLCLGFLTVAPDLITLLGNKEYYESQRFIFWIILAFFMFFLSSFPINIQLYHEVTLLIPTGTIIAVILNYFLNRYLIAIFGISGAAVSTFISYFVLFIFHYIIARKKYVDVDISIKQYVLAIITVSIYALFIANLTENILLRYIVGLCMCIFLIFLFRIDIVNFIRNKNK</sequence>
<dbReference type="RefSeq" id="WP_354369838.1">
    <property type="nucleotide sequence ID" value="NZ_JBEPLN010000044.1"/>
</dbReference>
<feature type="transmembrane region" description="Helical" evidence="6">
    <location>
        <begin position="146"/>
        <end position="168"/>
    </location>
</feature>
<dbReference type="PANTHER" id="PTHR30250">
    <property type="entry name" value="PST FAMILY PREDICTED COLANIC ACID TRANSPORTER"/>
    <property type="match status" value="1"/>
</dbReference>
<reference evidence="7 8" key="1">
    <citation type="submission" date="2024-06" db="EMBL/GenBank/DDBJ databases">
        <title>Genomic Encyclopedia of Type Strains, Phase IV (KMG-IV): sequencing the most valuable type-strain genomes for metagenomic binning, comparative biology and taxonomic classification.</title>
        <authorList>
            <person name="Goeker M."/>
        </authorList>
    </citation>
    <scope>NUCLEOTIDE SEQUENCE [LARGE SCALE GENOMIC DNA]</scope>
    <source>
        <strain evidence="7 8">DSM 28302</strain>
    </source>
</reference>
<feature type="transmembrane region" description="Helical" evidence="6">
    <location>
        <begin position="114"/>
        <end position="134"/>
    </location>
</feature>
<evidence type="ECO:0000313" key="8">
    <source>
        <dbReference type="Proteomes" id="UP001549037"/>
    </source>
</evidence>
<feature type="transmembrane region" description="Helical" evidence="6">
    <location>
        <begin position="174"/>
        <end position="196"/>
    </location>
</feature>
<protein>
    <submittedName>
        <fullName evidence="7">O-antigen/teichoic acid export membrane protein</fullName>
    </submittedName>
</protein>
<organism evidence="7 8">
    <name type="scientific">Streptococcus porcorum</name>
    <dbReference type="NCBI Taxonomy" id="701526"/>
    <lineage>
        <taxon>Bacteria</taxon>
        <taxon>Bacillati</taxon>
        <taxon>Bacillota</taxon>
        <taxon>Bacilli</taxon>
        <taxon>Lactobacillales</taxon>
        <taxon>Streptococcaceae</taxon>
        <taxon>Streptococcus</taxon>
    </lineage>
</organism>
<feature type="transmembrane region" description="Helical" evidence="6">
    <location>
        <begin position="248"/>
        <end position="275"/>
    </location>
</feature>
<evidence type="ECO:0000313" key="7">
    <source>
        <dbReference type="EMBL" id="MET3635135.1"/>
    </source>
</evidence>
<keyword evidence="2" id="KW-1003">Cell membrane</keyword>
<feature type="transmembrane region" description="Helical" evidence="6">
    <location>
        <begin position="371"/>
        <end position="396"/>
    </location>
</feature>
<name>A0ABV2JHB0_9STRE</name>
<evidence type="ECO:0000256" key="3">
    <source>
        <dbReference type="ARBA" id="ARBA00022692"/>
    </source>
</evidence>
<keyword evidence="4 6" id="KW-1133">Transmembrane helix</keyword>
<proteinExistence type="predicted"/>
<feature type="transmembrane region" description="Helical" evidence="6">
    <location>
        <begin position="208"/>
        <end position="228"/>
    </location>
</feature>
<gene>
    <name evidence="7" type="ORF">ABID28_001797</name>
</gene>
<feature type="transmembrane region" description="Helical" evidence="6">
    <location>
        <begin position="79"/>
        <end position="102"/>
    </location>
</feature>
<feature type="transmembrane region" description="Helical" evidence="6">
    <location>
        <begin position="347"/>
        <end position="365"/>
    </location>
</feature>
<keyword evidence="3 6" id="KW-0812">Transmembrane</keyword>
<keyword evidence="5 6" id="KW-0472">Membrane</keyword>
<keyword evidence="8" id="KW-1185">Reference proteome</keyword>
<evidence type="ECO:0000256" key="2">
    <source>
        <dbReference type="ARBA" id="ARBA00022475"/>
    </source>
</evidence>
<comment type="caution">
    <text evidence="7">The sequence shown here is derived from an EMBL/GenBank/DDBJ whole genome shotgun (WGS) entry which is preliminary data.</text>
</comment>
<evidence type="ECO:0000256" key="1">
    <source>
        <dbReference type="ARBA" id="ARBA00004651"/>
    </source>
</evidence>
<dbReference type="EMBL" id="JBEPLN010000044">
    <property type="protein sequence ID" value="MET3635135.1"/>
    <property type="molecule type" value="Genomic_DNA"/>
</dbReference>
<dbReference type="InterPro" id="IPR002797">
    <property type="entry name" value="Polysacc_synth"/>
</dbReference>
<dbReference type="InterPro" id="IPR050833">
    <property type="entry name" value="Poly_Biosynth_Transport"/>
</dbReference>
<comment type="subcellular location">
    <subcellularLocation>
        <location evidence="1">Cell membrane</location>
        <topology evidence="1">Multi-pass membrane protein</topology>
    </subcellularLocation>
</comment>
<accession>A0ABV2JHB0</accession>
<feature type="transmembrane region" description="Helical" evidence="6">
    <location>
        <begin position="432"/>
        <end position="454"/>
    </location>
</feature>
<dbReference type="Proteomes" id="UP001549037">
    <property type="component" value="Unassembled WGS sequence"/>
</dbReference>
<dbReference type="PANTHER" id="PTHR30250:SF11">
    <property type="entry name" value="O-ANTIGEN TRANSPORTER-RELATED"/>
    <property type="match status" value="1"/>
</dbReference>
<dbReference type="Pfam" id="PF01943">
    <property type="entry name" value="Polysacc_synt"/>
    <property type="match status" value="1"/>
</dbReference>